<keyword evidence="3" id="KW-0472">Membrane</keyword>
<evidence type="ECO:0000259" key="4">
    <source>
        <dbReference type="PROSITE" id="PS50883"/>
    </source>
</evidence>
<keyword evidence="7" id="KW-1185">Reference proteome</keyword>
<dbReference type="InterPro" id="IPR029787">
    <property type="entry name" value="Nucleotide_cyclase"/>
</dbReference>
<dbReference type="Pfam" id="PF00990">
    <property type="entry name" value="GGDEF"/>
    <property type="match status" value="1"/>
</dbReference>
<dbReference type="Gene3D" id="3.30.70.270">
    <property type="match status" value="1"/>
</dbReference>
<keyword evidence="3" id="KW-0812">Transmembrane</keyword>
<dbReference type="InterPro" id="IPR001633">
    <property type="entry name" value="EAL_dom"/>
</dbReference>
<dbReference type="PROSITE" id="PS50883">
    <property type="entry name" value="EAL"/>
    <property type="match status" value="1"/>
</dbReference>
<feature type="transmembrane region" description="Helical" evidence="3">
    <location>
        <begin position="157"/>
        <end position="180"/>
    </location>
</feature>
<keyword evidence="2" id="KW-0973">c-di-GMP</keyword>
<dbReference type="EMBL" id="CP114976">
    <property type="protein sequence ID" value="WBE25942.1"/>
    <property type="molecule type" value="Genomic_DNA"/>
</dbReference>
<organism evidence="6 7">
    <name type="scientific">Denitrificimonas caeni</name>
    <dbReference type="NCBI Taxonomy" id="521720"/>
    <lineage>
        <taxon>Bacteria</taxon>
        <taxon>Pseudomonadati</taxon>
        <taxon>Pseudomonadota</taxon>
        <taxon>Gammaproteobacteria</taxon>
        <taxon>Pseudomonadales</taxon>
        <taxon>Pseudomonadaceae</taxon>
        <taxon>Denitrificimonas</taxon>
    </lineage>
</organism>
<dbReference type="PANTHER" id="PTHR33121:SF71">
    <property type="entry name" value="OXYGEN SENSOR PROTEIN DOSP"/>
    <property type="match status" value="1"/>
</dbReference>
<dbReference type="NCBIfam" id="TIGR00254">
    <property type="entry name" value="GGDEF"/>
    <property type="match status" value="1"/>
</dbReference>
<dbReference type="GO" id="GO:0071111">
    <property type="term" value="F:cyclic-guanylate-specific phosphodiesterase activity"/>
    <property type="evidence" value="ECO:0007669"/>
    <property type="project" value="UniProtKB-EC"/>
</dbReference>
<reference evidence="6 7" key="1">
    <citation type="submission" date="2022-12" db="EMBL/GenBank/DDBJ databases">
        <title>Coexistence and Characterization of a Novel Tigecycline Resistance gene tet(X) variant and blaNDM-1 in a Pseudomonas caeni Isolate of Chicken Origin.</title>
        <authorList>
            <person name="Lu X."/>
            <person name="Zhang L."/>
            <person name="Li R."/>
            <person name="Wang Z."/>
        </authorList>
    </citation>
    <scope>NUCLEOTIDE SEQUENCE [LARGE SCALE GENOMIC DNA]</scope>
    <source>
        <strain evidence="6 7">CE14</strain>
    </source>
</reference>
<protein>
    <recommendedName>
        <fullName evidence="1">cyclic-guanylate-specific phosphodiesterase</fullName>
        <ecNumber evidence="1">3.1.4.52</ecNumber>
    </recommendedName>
</protein>
<dbReference type="Proteomes" id="UP001212189">
    <property type="component" value="Chromosome"/>
</dbReference>
<evidence type="ECO:0000313" key="6">
    <source>
        <dbReference type="EMBL" id="WBE25942.1"/>
    </source>
</evidence>
<feature type="domain" description="EAL" evidence="4">
    <location>
        <begin position="426"/>
        <end position="680"/>
    </location>
</feature>
<evidence type="ECO:0000256" key="2">
    <source>
        <dbReference type="ARBA" id="ARBA00022636"/>
    </source>
</evidence>
<evidence type="ECO:0000256" key="3">
    <source>
        <dbReference type="SAM" id="Phobius"/>
    </source>
</evidence>
<dbReference type="Gene3D" id="3.20.20.450">
    <property type="entry name" value="EAL domain"/>
    <property type="match status" value="1"/>
</dbReference>
<dbReference type="RefSeq" id="WP_269818886.1">
    <property type="nucleotide sequence ID" value="NZ_CP114976.1"/>
</dbReference>
<dbReference type="PROSITE" id="PS50887">
    <property type="entry name" value="GGDEF"/>
    <property type="match status" value="1"/>
</dbReference>
<sequence length="682" mass="77030">MNIERKDSLSFKLLRWVLGAALLVGVFFSITQIIYDVYVTNQQMESDGQRILAMFKDPSTQALYSLDEDMGKQVVEGLLQHEAVSSASIGHPDEPFLAYRERPSEDEFCLRCIDLFMPAERVFTIALQGHGDEYYGDLQVVLDTAPYGQRLLTNAGVILASGILRALILGLVLFLIYHALLTRPLAKIIRHLGRINPDRPADYKLPILRGHEKNELGLWALKVNQLLASIERNTRLRREAEDSLLLMSQVDFLTGLPNRQELQLQLDKIIDDVHDQQQGVAVLCLGLDDFKNINEQHNYQIGDWLLQGVAQRLRLFAEHGACLARLGGDQFVIVQPGIKDPEQAAVLAQSILEQLNEPLVMSKTYNRELLSIRLSGTIGVTLYPDDGQSTELLLQQAEQTMQLAKKGSRNSYQFFVASIDSEIRKRRRLRKELKEALSKNQLYLVYQPQMNYHTQEIVAVEALLRWKHPELGMISPEIFIPLAEESNYIIELGEWVLDQACQQLRAWLDLGVTGLSVAVNLSATQLHHSDLLCQTQHKLAFYQLEPHNLELEVTETGLMQDIKAAATNLRGLRALGVRVAIDDFGTGYSSLSYLKTLPIDKIKIDKSFVRDIFDIEDDAIIVKTIIQLSKNLGMQVIAEGVETLEQERFLIELGCDKGQGYLYSRPVIAAEANETFLKDRIG</sequence>
<dbReference type="CDD" id="cd01948">
    <property type="entry name" value="EAL"/>
    <property type="match status" value="1"/>
</dbReference>
<dbReference type="SMART" id="SM00052">
    <property type="entry name" value="EAL"/>
    <property type="match status" value="1"/>
</dbReference>
<dbReference type="InterPro" id="IPR000160">
    <property type="entry name" value="GGDEF_dom"/>
</dbReference>
<dbReference type="SUPFAM" id="SSF141868">
    <property type="entry name" value="EAL domain-like"/>
    <property type="match status" value="1"/>
</dbReference>
<name>A0AAE9VQ79_9GAMM</name>
<dbReference type="KEGG" id="dce:O6P33_03630"/>
<evidence type="ECO:0000256" key="1">
    <source>
        <dbReference type="ARBA" id="ARBA00012282"/>
    </source>
</evidence>
<dbReference type="PANTHER" id="PTHR33121">
    <property type="entry name" value="CYCLIC DI-GMP PHOSPHODIESTERASE PDEF"/>
    <property type="match status" value="1"/>
</dbReference>
<dbReference type="InterPro" id="IPR050706">
    <property type="entry name" value="Cyclic-di-GMP_PDE-like"/>
</dbReference>
<dbReference type="FunFam" id="3.20.20.450:FF:000001">
    <property type="entry name" value="Cyclic di-GMP phosphodiesterase yahA"/>
    <property type="match status" value="1"/>
</dbReference>
<evidence type="ECO:0000259" key="5">
    <source>
        <dbReference type="PROSITE" id="PS50887"/>
    </source>
</evidence>
<evidence type="ECO:0000313" key="7">
    <source>
        <dbReference type="Proteomes" id="UP001212189"/>
    </source>
</evidence>
<dbReference type="SMART" id="SM00267">
    <property type="entry name" value="GGDEF"/>
    <property type="match status" value="1"/>
</dbReference>
<accession>A0AAE9VQ79</accession>
<dbReference type="EC" id="3.1.4.52" evidence="1"/>
<dbReference type="InterPro" id="IPR043128">
    <property type="entry name" value="Rev_trsase/Diguanyl_cyclase"/>
</dbReference>
<gene>
    <name evidence="6" type="ORF">O6P33_03630</name>
</gene>
<proteinExistence type="predicted"/>
<feature type="transmembrane region" description="Helical" evidence="3">
    <location>
        <begin position="12"/>
        <end position="35"/>
    </location>
</feature>
<dbReference type="AlphaFoldDB" id="A0AAE9VQ79"/>
<dbReference type="Pfam" id="PF00563">
    <property type="entry name" value="EAL"/>
    <property type="match status" value="1"/>
</dbReference>
<dbReference type="SUPFAM" id="SSF55073">
    <property type="entry name" value="Nucleotide cyclase"/>
    <property type="match status" value="1"/>
</dbReference>
<keyword evidence="3" id="KW-1133">Transmembrane helix</keyword>
<dbReference type="CDD" id="cd01949">
    <property type="entry name" value="GGDEF"/>
    <property type="match status" value="1"/>
</dbReference>
<dbReference type="InterPro" id="IPR035919">
    <property type="entry name" value="EAL_sf"/>
</dbReference>
<feature type="domain" description="GGDEF" evidence="5">
    <location>
        <begin position="278"/>
        <end position="417"/>
    </location>
</feature>